<gene>
    <name evidence="3" type="ORF">K4A83_01520</name>
</gene>
<dbReference type="PANTHER" id="PTHR12558:SF13">
    <property type="entry name" value="CELL DIVISION CYCLE PROTEIN 27 HOMOLOG"/>
    <property type="match status" value="1"/>
</dbReference>
<dbReference type="InterPro" id="IPR011990">
    <property type="entry name" value="TPR-like_helical_dom_sf"/>
</dbReference>
<dbReference type="Gene3D" id="1.25.40.10">
    <property type="entry name" value="Tetratricopeptide repeat domain"/>
    <property type="match status" value="2"/>
</dbReference>
<evidence type="ECO:0000313" key="3">
    <source>
        <dbReference type="EMBL" id="MCW6034953.1"/>
    </source>
</evidence>
<accession>A0ABT3L0D2</accession>
<feature type="signal peptide" evidence="2">
    <location>
        <begin position="1"/>
        <end position="32"/>
    </location>
</feature>
<dbReference type="SUPFAM" id="SSF48452">
    <property type="entry name" value="TPR-like"/>
    <property type="match status" value="1"/>
</dbReference>
<name>A0ABT3L0D2_9CYAN</name>
<comment type="caution">
    <text evidence="3">The sequence shown here is derived from an EMBL/GenBank/DDBJ whole genome shotgun (WGS) entry which is preliminary data.</text>
</comment>
<evidence type="ECO:0000256" key="1">
    <source>
        <dbReference type="PROSITE-ProRule" id="PRU00339"/>
    </source>
</evidence>
<keyword evidence="1" id="KW-0802">TPR repeat</keyword>
<evidence type="ECO:0000313" key="4">
    <source>
        <dbReference type="Proteomes" id="UP001526426"/>
    </source>
</evidence>
<keyword evidence="4" id="KW-1185">Reference proteome</keyword>
<dbReference type="Proteomes" id="UP001526426">
    <property type="component" value="Unassembled WGS sequence"/>
</dbReference>
<dbReference type="EMBL" id="JAIHOM010000005">
    <property type="protein sequence ID" value="MCW6034953.1"/>
    <property type="molecule type" value="Genomic_DNA"/>
</dbReference>
<feature type="repeat" description="TPR" evidence="1">
    <location>
        <begin position="203"/>
        <end position="236"/>
    </location>
</feature>
<proteinExistence type="predicted"/>
<dbReference type="Pfam" id="PF13428">
    <property type="entry name" value="TPR_14"/>
    <property type="match status" value="1"/>
</dbReference>
<sequence length="300" mass="33113">MNVSLTAIQRLSLTFSSAIALSLTLWGNPALAGDPFRTNNPRNISDTTEAAFEAYFKYGNYPEAARQIEAAIAEGTNDPLALSLRAALAFQRDDLAAFKSYADQTLAAAQSLMSQDPLRGNLYTAIGHFLEGTHTFKTRGPIGAVSKLQEVLRYLQAAERVDPNDPELNIIKGYMDLLLAVNVPFVSADKAIANLQRNAAPSYLVNRGIALAYRDLGEYDKAQTYIEKALSETPNNPEVIYLQAQILHEKGKQNNQVTVVQQSVQLFDSAIAQKDQLPAALIPQMERERRIAQEWLNENS</sequence>
<dbReference type="InterPro" id="IPR019734">
    <property type="entry name" value="TPR_rpt"/>
</dbReference>
<dbReference type="PANTHER" id="PTHR12558">
    <property type="entry name" value="CELL DIVISION CYCLE 16,23,27"/>
    <property type="match status" value="1"/>
</dbReference>
<dbReference type="NCBIfam" id="NF041522">
    <property type="entry name" value="TPR_sll0314"/>
    <property type="match status" value="1"/>
</dbReference>
<dbReference type="InterPro" id="IPR048173">
    <property type="entry name" value="Sll0314-like"/>
</dbReference>
<reference evidence="3 4" key="1">
    <citation type="submission" date="2021-08" db="EMBL/GenBank/DDBJ databases">
        <title>Draft genome sequence of Spirulina subsalsa with high tolerance to salinity and hype-accumulation of phycocyanin.</title>
        <authorList>
            <person name="Pei H."/>
            <person name="Jiang L."/>
        </authorList>
    </citation>
    <scope>NUCLEOTIDE SEQUENCE [LARGE SCALE GENOMIC DNA]</scope>
    <source>
        <strain evidence="3 4">FACHB-351</strain>
    </source>
</reference>
<keyword evidence="2" id="KW-0732">Signal</keyword>
<evidence type="ECO:0000256" key="2">
    <source>
        <dbReference type="SAM" id="SignalP"/>
    </source>
</evidence>
<dbReference type="PROSITE" id="PS50005">
    <property type="entry name" value="TPR"/>
    <property type="match status" value="1"/>
</dbReference>
<protein>
    <submittedName>
        <fullName evidence="3">Tetratricopeptide repeat protein</fullName>
    </submittedName>
</protein>
<organism evidence="3 4">
    <name type="scientific">Spirulina subsalsa FACHB-351</name>
    <dbReference type="NCBI Taxonomy" id="234711"/>
    <lineage>
        <taxon>Bacteria</taxon>
        <taxon>Bacillati</taxon>
        <taxon>Cyanobacteriota</taxon>
        <taxon>Cyanophyceae</taxon>
        <taxon>Spirulinales</taxon>
        <taxon>Spirulinaceae</taxon>
        <taxon>Spirulina</taxon>
    </lineage>
</organism>
<feature type="chain" id="PRO_5046192388" evidence="2">
    <location>
        <begin position="33"/>
        <end position="300"/>
    </location>
</feature>
<dbReference type="RefSeq" id="WP_265262613.1">
    <property type="nucleotide sequence ID" value="NZ_JAIHOM010000005.1"/>
</dbReference>